<evidence type="ECO:0000313" key="1">
    <source>
        <dbReference type="Ensembl" id="ENSEEEP00000062379.1"/>
    </source>
</evidence>
<dbReference type="Proteomes" id="UP000314983">
    <property type="component" value="Chromosome 16"/>
</dbReference>
<dbReference type="Gene3D" id="2.60.200.20">
    <property type="match status" value="1"/>
</dbReference>
<dbReference type="GO" id="GO:0005634">
    <property type="term" value="C:nucleus"/>
    <property type="evidence" value="ECO:0007669"/>
    <property type="project" value="TreeGrafter"/>
</dbReference>
<evidence type="ECO:0008006" key="3">
    <source>
        <dbReference type="Google" id="ProtNLM"/>
    </source>
</evidence>
<dbReference type="AlphaFoldDB" id="A0AAY5F0A2"/>
<name>A0AAY5F0A2_ELEEL</name>
<dbReference type="GO" id="GO:0006302">
    <property type="term" value="P:double-strand break repair"/>
    <property type="evidence" value="ECO:0007669"/>
    <property type="project" value="InterPro"/>
</dbReference>
<dbReference type="CDD" id="cd22717">
    <property type="entry name" value="FHA_APLF"/>
    <property type="match status" value="1"/>
</dbReference>
<sequence length="147" mass="16567">MPAFELERVDGGDPVDVPKGSTVLGRGPYLGVSDKRVSRTHAVLENWDGQLRLKPTHTNPCFIQASLEALPQPLEKDQWHCLREGSTFSLLPGKYIYKVFEVIISFNCSFRHCVTDSLSICLILGSLVDWPSEVPQTPSWHRSDWTD</sequence>
<reference evidence="1 2" key="1">
    <citation type="submission" date="2020-05" db="EMBL/GenBank/DDBJ databases">
        <title>Electrophorus electricus (electric eel) genome, fEleEle1, primary haplotype.</title>
        <authorList>
            <person name="Myers G."/>
            <person name="Meyer A."/>
            <person name="Fedrigo O."/>
            <person name="Formenti G."/>
            <person name="Rhie A."/>
            <person name="Tracey A."/>
            <person name="Sims Y."/>
            <person name="Jarvis E.D."/>
        </authorList>
    </citation>
    <scope>NUCLEOTIDE SEQUENCE [LARGE SCALE GENOMIC DNA]</scope>
</reference>
<dbReference type="GO" id="GO:0003906">
    <property type="term" value="F:DNA-(apurinic or apyrimidinic site) endonuclease activity"/>
    <property type="evidence" value="ECO:0007669"/>
    <property type="project" value="InterPro"/>
</dbReference>
<protein>
    <recommendedName>
        <fullName evidence="3">PNK FHA domain-containing protein</fullName>
    </recommendedName>
</protein>
<dbReference type="GeneTree" id="ENSGT00390000010591"/>
<dbReference type="FunFam" id="2.60.200.20:FF:000061">
    <property type="entry name" value="Zgc:165656 protein"/>
    <property type="match status" value="1"/>
</dbReference>
<dbReference type="PANTHER" id="PTHR21315">
    <property type="entry name" value="APRATAXIN AND PNK-LIKE FACTOR-RELATED"/>
    <property type="match status" value="1"/>
</dbReference>
<reference evidence="1" key="2">
    <citation type="submission" date="2025-08" db="UniProtKB">
        <authorList>
            <consortium name="Ensembl"/>
        </authorList>
    </citation>
    <scope>IDENTIFICATION</scope>
</reference>
<accession>A0AAY5F0A2</accession>
<proteinExistence type="predicted"/>
<dbReference type="PANTHER" id="PTHR21315:SF2">
    <property type="entry name" value="APRATAXIN AND PNK-LIKE FACTOR"/>
    <property type="match status" value="1"/>
</dbReference>
<dbReference type="InterPro" id="IPR039253">
    <property type="entry name" value="APLF"/>
</dbReference>
<evidence type="ECO:0000313" key="2">
    <source>
        <dbReference type="Proteomes" id="UP000314983"/>
    </source>
</evidence>
<organism evidence="1 2">
    <name type="scientific">Electrophorus electricus</name>
    <name type="common">Electric eel</name>
    <name type="synonym">Gymnotus electricus</name>
    <dbReference type="NCBI Taxonomy" id="8005"/>
    <lineage>
        <taxon>Eukaryota</taxon>
        <taxon>Metazoa</taxon>
        <taxon>Chordata</taxon>
        <taxon>Craniata</taxon>
        <taxon>Vertebrata</taxon>
        <taxon>Euteleostomi</taxon>
        <taxon>Actinopterygii</taxon>
        <taxon>Neopterygii</taxon>
        <taxon>Teleostei</taxon>
        <taxon>Ostariophysi</taxon>
        <taxon>Gymnotiformes</taxon>
        <taxon>Gymnotoidei</taxon>
        <taxon>Gymnotidae</taxon>
        <taxon>Electrophorus</taxon>
    </lineage>
</organism>
<dbReference type="GO" id="GO:0008408">
    <property type="term" value="F:3'-5' exonuclease activity"/>
    <property type="evidence" value="ECO:0007669"/>
    <property type="project" value="InterPro"/>
</dbReference>
<dbReference type="InterPro" id="IPR008984">
    <property type="entry name" value="SMAD_FHA_dom_sf"/>
</dbReference>
<dbReference type="Ensembl" id="ENSEEET00000065238.1">
    <property type="protein sequence ID" value="ENSEEEP00000062379.1"/>
    <property type="gene ID" value="ENSEEEG00000025194.1"/>
</dbReference>
<dbReference type="GO" id="GO:0035861">
    <property type="term" value="C:site of double-strand break"/>
    <property type="evidence" value="ECO:0007669"/>
    <property type="project" value="TreeGrafter"/>
</dbReference>
<reference evidence="1" key="3">
    <citation type="submission" date="2025-09" db="UniProtKB">
        <authorList>
            <consortium name="Ensembl"/>
        </authorList>
    </citation>
    <scope>IDENTIFICATION</scope>
</reference>
<dbReference type="SUPFAM" id="SSF49879">
    <property type="entry name" value="SMAD/FHA domain"/>
    <property type="match status" value="1"/>
</dbReference>
<keyword evidence="2" id="KW-1185">Reference proteome</keyword>